<organism evidence="2 3">
    <name type="scientific">Myceligenerans crystallogenes</name>
    <dbReference type="NCBI Taxonomy" id="316335"/>
    <lineage>
        <taxon>Bacteria</taxon>
        <taxon>Bacillati</taxon>
        <taxon>Actinomycetota</taxon>
        <taxon>Actinomycetes</taxon>
        <taxon>Micrococcales</taxon>
        <taxon>Promicromonosporaceae</taxon>
        <taxon>Myceligenerans</taxon>
    </lineage>
</organism>
<accession>A0ABN2N930</accession>
<dbReference type="Proteomes" id="UP001501094">
    <property type="component" value="Unassembled WGS sequence"/>
</dbReference>
<protein>
    <submittedName>
        <fullName evidence="2">Uncharacterized protein</fullName>
    </submittedName>
</protein>
<feature type="region of interest" description="Disordered" evidence="1">
    <location>
        <begin position="31"/>
        <end position="55"/>
    </location>
</feature>
<name>A0ABN2N930_9MICO</name>
<gene>
    <name evidence="2" type="ORF">GCM10009751_14880</name>
</gene>
<reference evidence="2 3" key="1">
    <citation type="journal article" date="2019" name="Int. J. Syst. Evol. Microbiol.">
        <title>The Global Catalogue of Microorganisms (GCM) 10K type strain sequencing project: providing services to taxonomists for standard genome sequencing and annotation.</title>
        <authorList>
            <consortium name="The Broad Institute Genomics Platform"/>
            <consortium name="The Broad Institute Genome Sequencing Center for Infectious Disease"/>
            <person name="Wu L."/>
            <person name="Ma J."/>
        </authorList>
    </citation>
    <scope>NUCLEOTIDE SEQUENCE [LARGE SCALE GENOMIC DNA]</scope>
    <source>
        <strain evidence="2 3">JCM 14326</strain>
    </source>
</reference>
<keyword evidence="3" id="KW-1185">Reference proteome</keyword>
<proteinExistence type="predicted"/>
<evidence type="ECO:0000256" key="1">
    <source>
        <dbReference type="SAM" id="MobiDB-lite"/>
    </source>
</evidence>
<dbReference type="EMBL" id="BAAANL010000002">
    <property type="protein sequence ID" value="GAA1858418.1"/>
    <property type="molecule type" value="Genomic_DNA"/>
</dbReference>
<evidence type="ECO:0000313" key="3">
    <source>
        <dbReference type="Proteomes" id="UP001501094"/>
    </source>
</evidence>
<comment type="caution">
    <text evidence="2">The sequence shown here is derived from an EMBL/GenBank/DDBJ whole genome shotgun (WGS) entry which is preliminary data.</text>
</comment>
<sequence length="117" mass="12408">MTTDTRGVTGRVARGAGGSVVIGSSGFAAVRHEHGSNRTGRTGVRSGNCGTAGRGQARIPRNAVVGSKCLAAWCRRAVSVMWNRPGRARPRREVTKNKLPTTSRRAVCHIRDVGCDP</sequence>
<evidence type="ECO:0000313" key="2">
    <source>
        <dbReference type="EMBL" id="GAA1858418.1"/>
    </source>
</evidence>